<feature type="compositionally biased region" description="Polar residues" evidence="2">
    <location>
        <begin position="489"/>
        <end position="499"/>
    </location>
</feature>
<dbReference type="InterPro" id="IPR039303">
    <property type="entry name" value="CCDC50"/>
</dbReference>
<dbReference type="AlphaFoldDB" id="V3ZHE8"/>
<protein>
    <recommendedName>
        <fullName evidence="3">Coiled-coil domain-containing protein</fullName>
    </recommendedName>
</protein>
<organism evidence="4 5">
    <name type="scientific">Lottia gigantea</name>
    <name type="common">Giant owl limpet</name>
    <dbReference type="NCBI Taxonomy" id="225164"/>
    <lineage>
        <taxon>Eukaryota</taxon>
        <taxon>Metazoa</taxon>
        <taxon>Spiralia</taxon>
        <taxon>Lophotrochozoa</taxon>
        <taxon>Mollusca</taxon>
        <taxon>Gastropoda</taxon>
        <taxon>Patellogastropoda</taxon>
        <taxon>Lottioidea</taxon>
        <taxon>Lottiidae</taxon>
        <taxon>Lottia</taxon>
    </lineage>
</organism>
<dbReference type="EMBL" id="KB203629">
    <property type="protein sequence ID" value="ESO83622.1"/>
    <property type="molecule type" value="Genomic_DNA"/>
</dbReference>
<evidence type="ECO:0000256" key="1">
    <source>
        <dbReference type="ARBA" id="ARBA00023054"/>
    </source>
</evidence>
<dbReference type="OrthoDB" id="9994767at2759"/>
<reference evidence="4 5" key="1">
    <citation type="journal article" date="2013" name="Nature">
        <title>Insights into bilaterian evolution from three spiralian genomes.</title>
        <authorList>
            <person name="Simakov O."/>
            <person name="Marletaz F."/>
            <person name="Cho S.J."/>
            <person name="Edsinger-Gonzales E."/>
            <person name="Havlak P."/>
            <person name="Hellsten U."/>
            <person name="Kuo D.H."/>
            <person name="Larsson T."/>
            <person name="Lv J."/>
            <person name="Arendt D."/>
            <person name="Savage R."/>
            <person name="Osoegawa K."/>
            <person name="de Jong P."/>
            <person name="Grimwood J."/>
            <person name="Chapman J.A."/>
            <person name="Shapiro H."/>
            <person name="Aerts A."/>
            <person name="Otillar R.P."/>
            <person name="Terry A.Y."/>
            <person name="Boore J.L."/>
            <person name="Grigoriev I.V."/>
            <person name="Lindberg D.R."/>
            <person name="Seaver E.C."/>
            <person name="Weisblat D.A."/>
            <person name="Putnam N.H."/>
            <person name="Rokhsar D.S."/>
        </authorList>
    </citation>
    <scope>NUCLEOTIDE SEQUENCE [LARGE SCALE GENOMIC DNA]</scope>
</reference>
<feature type="compositionally biased region" description="Low complexity" evidence="2">
    <location>
        <begin position="618"/>
        <end position="632"/>
    </location>
</feature>
<evidence type="ECO:0000313" key="5">
    <source>
        <dbReference type="Proteomes" id="UP000030746"/>
    </source>
</evidence>
<dbReference type="Proteomes" id="UP000030746">
    <property type="component" value="Unassembled WGS sequence"/>
</dbReference>
<dbReference type="GeneID" id="20250164"/>
<dbReference type="OMA" id="DHEGIMA"/>
<gene>
    <name evidence="4" type="ORF">LOTGIDRAFT_236477</name>
</gene>
<feature type="compositionally biased region" description="Pro residues" evidence="2">
    <location>
        <begin position="313"/>
        <end position="323"/>
    </location>
</feature>
<feature type="compositionally biased region" description="Polar residues" evidence="2">
    <location>
        <begin position="561"/>
        <end position="578"/>
    </location>
</feature>
<dbReference type="RefSeq" id="XP_009065652.1">
    <property type="nucleotide sequence ID" value="XM_009067404.1"/>
</dbReference>
<dbReference type="PANTHER" id="PTHR22115">
    <property type="entry name" value="C3ORF6 PROTEIN-RELATED"/>
    <property type="match status" value="1"/>
</dbReference>
<feature type="compositionally biased region" description="Polar residues" evidence="2">
    <location>
        <begin position="351"/>
        <end position="369"/>
    </location>
</feature>
<dbReference type="InterPro" id="IPR029311">
    <property type="entry name" value="CCDC50_N"/>
</dbReference>
<proteinExistence type="predicted"/>
<evidence type="ECO:0000313" key="4">
    <source>
        <dbReference type="EMBL" id="ESO83622.1"/>
    </source>
</evidence>
<feature type="compositionally biased region" description="Basic residues" evidence="2">
    <location>
        <begin position="281"/>
        <end position="290"/>
    </location>
</feature>
<name>V3ZHE8_LOTGI</name>
<keyword evidence="5" id="KW-1185">Reference proteome</keyword>
<feature type="compositionally biased region" description="Polar residues" evidence="2">
    <location>
        <begin position="332"/>
        <end position="341"/>
    </location>
</feature>
<feature type="compositionally biased region" description="Basic and acidic residues" evidence="2">
    <location>
        <begin position="165"/>
        <end position="186"/>
    </location>
</feature>
<dbReference type="PANTHER" id="PTHR22115:SF4">
    <property type="entry name" value="COILED-COIL DOMAIN-CONTAINING PROTEIN"/>
    <property type="match status" value="1"/>
</dbReference>
<sequence length="632" mass="72362">MADPIDGETVLPESGKVEKVCKEWLVHEDGAMAYKLQNEENDRHYGLNRFQRRTVRGDIPVAKLVQTEEEKRLQEEQLRKLERLKEQAENDAMIAKQVQEQEKQKAWQKNTTELDDEAIARLMQEKEKKKYERYLEKKKEKELKKKRERLEKELAEQSEQARVGQSRDTDELGSDRLHGSVDRLSVEDTASSGLNGHTRVRPGGQIEDDGDFSDFYALPPGDNTDPMRRQMQETQDEELARLLQEQEHKRTKAEVDKNKLKAIEIQDEELARVIHEQEKLKLRKAKQKRQQKLEQQSTEEPVRRPTDRSLPSPDSPPDQPPPYQHRYRRNSYTRSITNNPGPVQDSPVVDNYNSANQMSDEEQWFNQPDDSADLTSARELSQRANTAKSQDQNSHRFIPRGENVVPKSQQPSLPPRPQESRHNTVRVPAITDQLPSSEVPSVERWLADTITNRQPSNRGHALPPSPSPPGSYHSEEESPQSLEYHGRTNKCNKNNSSQSFNIAAAIDPTYKRRQHEIDDTPSDQTQQKALGFTRSLPIEDTEVEWDPAGLRGSLRRPKGQWNPSVTNYQESSTLSSIRSELDSSPDGAPVMNQWQPVQGQRRSTLDNRRKVSKPPPNSASNKSGKGGSCKQQ</sequence>
<evidence type="ECO:0000259" key="3">
    <source>
        <dbReference type="Pfam" id="PF15295"/>
    </source>
</evidence>
<keyword evidence="1" id="KW-0175">Coiled coil</keyword>
<feature type="domain" description="Coiled-coil" evidence="3">
    <location>
        <begin position="16"/>
        <end position="133"/>
    </location>
</feature>
<dbReference type="CTD" id="20250164"/>
<dbReference type="Pfam" id="PF15295">
    <property type="entry name" value="CCDC50_N"/>
    <property type="match status" value="1"/>
</dbReference>
<feature type="region of interest" description="Disordered" evidence="2">
    <location>
        <begin position="514"/>
        <end position="632"/>
    </location>
</feature>
<accession>V3ZHE8</accession>
<evidence type="ECO:0000256" key="2">
    <source>
        <dbReference type="SAM" id="MobiDB-lite"/>
    </source>
</evidence>
<feature type="compositionally biased region" description="Basic and acidic residues" evidence="2">
    <location>
        <begin position="238"/>
        <end position="280"/>
    </location>
</feature>
<dbReference type="HOGENOM" id="CLU_445005_0_0_1"/>
<feature type="region of interest" description="Disordered" evidence="2">
    <location>
        <begin position="151"/>
        <end position="499"/>
    </location>
</feature>
<feature type="compositionally biased region" description="Polar residues" evidence="2">
    <location>
        <begin position="378"/>
        <end position="392"/>
    </location>
</feature>
<feature type="compositionally biased region" description="Polar residues" evidence="2">
    <location>
        <begin position="592"/>
        <end position="602"/>
    </location>
</feature>
<dbReference type="KEGG" id="lgi:LOTGIDRAFT_236477"/>